<evidence type="ECO:0000313" key="1">
    <source>
        <dbReference type="Proteomes" id="UP000887565"/>
    </source>
</evidence>
<organism evidence="1 2">
    <name type="scientific">Romanomermis culicivorax</name>
    <name type="common">Nematode worm</name>
    <dbReference type="NCBI Taxonomy" id="13658"/>
    <lineage>
        <taxon>Eukaryota</taxon>
        <taxon>Metazoa</taxon>
        <taxon>Ecdysozoa</taxon>
        <taxon>Nematoda</taxon>
        <taxon>Enoplea</taxon>
        <taxon>Dorylaimia</taxon>
        <taxon>Mermithida</taxon>
        <taxon>Mermithoidea</taxon>
        <taxon>Mermithidae</taxon>
        <taxon>Romanomermis</taxon>
    </lineage>
</organism>
<reference evidence="2" key="1">
    <citation type="submission" date="2022-11" db="UniProtKB">
        <authorList>
            <consortium name="WormBaseParasite"/>
        </authorList>
    </citation>
    <scope>IDENTIFICATION</scope>
</reference>
<proteinExistence type="predicted"/>
<dbReference type="WBParaSite" id="nRc.2.0.1.t15359-RA">
    <property type="protein sequence ID" value="nRc.2.0.1.t15359-RA"/>
    <property type="gene ID" value="nRc.2.0.1.g15359"/>
</dbReference>
<dbReference type="AlphaFoldDB" id="A0A915INA2"/>
<sequence length="95" mass="10898">MSTARQLASRTKGIVDRMGSFSVPELRKHLSCLWKAEVLEASGLLFCRTKLASYCSWHGTLSVEDFMPKIDLLESLSLWERNINNFYDITKDVIK</sequence>
<keyword evidence="1" id="KW-1185">Reference proteome</keyword>
<name>A0A915INA2_ROMCU</name>
<protein>
    <submittedName>
        <fullName evidence="2">Uncharacterized protein</fullName>
    </submittedName>
</protein>
<dbReference type="Proteomes" id="UP000887565">
    <property type="component" value="Unplaced"/>
</dbReference>
<evidence type="ECO:0000313" key="2">
    <source>
        <dbReference type="WBParaSite" id="nRc.2.0.1.t15359-RA"/>
    </source>
</evidence>
<accession>A0A915INA2</accession>